<dbReference type="RefSeq" id="WP_075734924.1">
    <property type="nucleotide sequence ID" value="NZ_CP009249.1"/>
</dbReference>
<dbReference type="AlphaFoldDB" id="A0A1L7D448"/>
<protein>
    <submittedName>
        <fullName evidence="1">Uncharacterized protein</fullName>
    </submittedName>
</protein>
<organism evidence="1 2">
    <name type="scientific">Corynebacterium phocae</name>
    <dbReference type="NCBI Taxonomy" id="161895"/>
    <lineage>
        <taxon>Bacteria</taxon>
        <taxon>Bacillati</taxon>
        <taxon>Actinomycetota</taxon>
        <taxon>Actinomycetes</taxon>
        <taxon>Mycobacteriales</taxon>
        <taxon>Corynebacteriaceae</taxon>
        <taxon>Corynebacterium</taxon>
    </lineage>
</organism>
<dbReference type="Proteomes" id="UP000185491">
    <property type="component" value="Chromosome"/>
</dbReference>
<dbReference type="KEGG" id="cpho:CPHO_08505"/>
<gene>
    <name evidence="1" type="ORF">CPHO_08505</name>
</gene>
<keyword evidence="2" id="KW-1185">Reference proteome</keyword>
<proteinExistence type="predicted"/>
<accession>A0A1L7D448</accession>
<dbReference type="STRING" id="161895.CPHO_08505"/>
<sequence>MPWIKIGAREVEVTAVTSNLIALTISLCTSPMGADVTANMDVWEAKLLHRFLGDVIAEAESGGPTDE</sequence>
<reference evidence="1 2" key="1">
    <citation type="submission" date="2014-08" db="EMBL/GenBank/DDBJ databases">
        <title>Complete genome sequence of Corynebacterium phocae M408/89/1(T)(=DSM 44612(T)), isolated from the common seal (Phoca vitulina).</title>
        <authorList>
            <person name="Ruckert C."/>
            <person name="Albersmeier A."/>
            <person name="Winkler A."/>
            <person name="Kalinowski J."/>
        </authorList>
    </citation>
    <scope>NUCLEOTIDE SEQUENCE [LARGE SCALE GENOMIC DNA]</scope>
    <source>
        <strain evidence="1 2">M408/89/1</strain>
    </source>
</reference>
<evidence type="ECO:0000313" key="1">
    <source>
        <dbReference type="EMBL" id="APT92919.1"/>
    </source>
</evidence>
<evidence type="ECO:0000313" key="2">
    <source>
        <dbReference type="Proteomes" id="UP000185491"/>
    </source>
</evidence>
<name>A0A1L7D448_9CORY</name>
<dbReference type="EMBL" id="CP009249">
    <property type="protein sequence ID" value="APT92919.1"/>
    <property type="molecule type" value="Genomic_DNA"/>
</dbReference>